<evidence type="ECO:0000259" key="3">
    <source>
        <dbReference type="PROSITE" id="PS51186"/>
    </source>
</evidence>
<dbReference type="InterPro" id="IPR016181">
    <property type="entry name" value="Acyl_CoA_acyltransferase"/>
</dbReference>
<dbReference type="AlphaFoldDB" id="A0A542ZDS8"/>
<evidence type="ECO:0000256" key="2">
    <source>
        <dbReference type="ARBA" id="ARBA00023315"/>
    </source>
</evidence>
<dbReference type="Gene3D" id="3.40.630.30">
    <property type="match status" value="1"/>
</dbReference>
<name>A0A542ZDS8_RARFA</name>
<dbReference type="GO" id="GO:0005737">
    <property type="term" value="C:cytoplasm"/>
    <property type="evidence" value="ECO:0007669"/>
    <property type="project" value="TreeGrafter"/>
</dbReference>
<dbReference type="CDD" id="cd04301">
    <property type="entry name" value="NAT_SF"/>
    <property type="match status" value="1"/>
</dbReference>
<accession>A0A542ZDS8</accession>
<dbReference type="InterPro" id="IPR045039">
    <property type="entry name" value="NSI-like"/>
</dbReference>
<dbReference type="PROSITE" id="PS51186">
    <property type="entry name" value="GNAT"/>
    <property type="match status" value="1"/>
</dbReference>
<proteinExistence type="predicted"/>
<dbReference type="EMBL" id="VFOS01000003">
    <property type="protein sequence ID" value="TQL58492.1"/>
    <property type="molecule type" value="Genomic_DNA"/>
</dbReference>
<dbReference type="Proteomes" id="UP000315389">
    <property type="component" value="Unassembled WGS sequence"/>
</dbReference>
<evidence type="ECO:0000256" key="1">
    <source>
        <dbReference type="ARBA" id="ARBA00022679"/>
    </source>
</evidence>
<sequence length="169" mass="19134">MEDAVLIRAALPRDVPEIDALVHGYAAQRILLPKELVGYYEAVQEFVVAQDAVTGEVVGCGALHVMWRDLAEIRTLAVNPDRKGHGIGRRLVQTLLERARELTLTRVFCLTFEVEFFKRQGFREITGTPVDRDVYQELLRSHDDGVAEFLDLARVKPNTLGNSRMLIEF</sequence>
<organism evidence="4 5">
    <name type="scientific">Rarobacter faecitabidus</name>
    <dbReference type="NCBI Taxonomy" id="13243"/>
    <lineage>
        <taxon>Bacteria</taxon>
        <taxon>Bacillati</taxon>
        <taxon>Actinomycetota</taxon>
        <taxon>Actinomycetes</taxon>
        <taxon>Micrococcales</taxon>
        <taxon>Rarobacteraceae</taxon>
        <taxon>Rarobacter</taxon>
    </lineage>
</organism>
<gene>
    <name evidence="4" type="ORF">FB461_1906</name>
</gene>
<dbReference type="OrthoDB" id="9793138at2"/>
<dbReference type="RefSeq" id="WP_142121769.1">
    <property type="nucleotide sequence ID" value="NZ_BAAASV010000002.1"/>
</dbReference>
<dbReference type="NCBIfam" id="NF005921">
    <property type="entry name" value="PRK07922.1"/>
    <property type="match status" value="1"/>
</dbReference>
<reference evidence="4 5" key="1">
    <citation type="submission" date="2019-06" db="EMBL/GenBank/DDBJ databases">
        <title>Sequencing the genomes of 1000 actinobacteria strains.</title>
        <authorList>
            <person name="Klenk H.-P."/>
        </authorList>
    </citation>
    <scope>NUCLEOTIDE SEQUENCE [LARGE SCALE GENOMIC DNA]</scope>
    <source>
        <strain evidence="4 5">DSM 4813</strain>
    </source>
</reference>
<evidence type="ECO:0000313" key="5">
    <source>
        <dbReference type="Proteomes" id="UP000315389"/>
    </source>
</evidence>
<dbReference type="PANTHER" id="PTHR43626:SF4">
    <property type="entry name" value="GCN5-RELATED N-ACETYLTRANSFERASE 2, CHLOROPLASTIC"/>
    <property type="match status" value="1"/>
</dbReference>
<feature type="domain" description="N-acetyltransferase" evidence="3">
    <location>
        <begin position="5"/>
        <end position="153"/>
    </location>
</feature>
<dbReference type="SUPFAM" id="SSF55729">
    <property type="entry name" value="Acyl-CoA N-acyltransferases (Nat)"/>
    <property type="match status" value="1"/>
</dbReference>
<dbReference type="Pfam" id="PF00583">
    <property type="entry name" value="Acetyltransf_1"/>
    <property type="match status" value="1"/>
</dbReference>
<dbReference type="PANTHER" id="PTHR43626">
    <property type="entry name" value="ACYL-COA N-ACYLTRANSFERASE"/>
    <property type="match status" value="1"/>
</dbReference>
<comment type="caution">
    <text evidence="4">The sequence shown here is derived from an EMBL/GenBank/DDBJ whole genome shotgun (WGS) entry which is preliminary data.</text>
</comment>
<dbReference type="GO" id="GO:0008080">
    <property type="term" value="F:N-acetyltransferase activity"/>
    <property type="evidence" value="ECO:0007669"/>
    <property type="project" value="InterPro"/>
</dbReference>
<dbReference type="InterPro" id="IPR000182">
    <property type="entry name" value="GNAT_dom"/>
</dbReference>
<keyword evidence="2" id="KW-0012">Acyltransferase</keyword>
<protein>
    <submittedName>
        <fullName evidence="4">N-acetylglutamate synthase</fullName>
    </submittedName>
</protein>
<evidence type="ECO:0000313" key="4">
    <source>
        <dbReference type="EMBL" id="TQL58492.1"/>
    </source>
</evidence>
<keyword evidence="5" id="KW-1185">Reference proteome</keyword>
<keyword evidence="1" id="KW-0808">Transferase</keyword>